<evidence type="ECO:0000313" key="4">
    <source>
        <dbReference type="Proteomes" id="UP000287853"/>
    </source>
</evidence>
<dbReference type="PANTHER" id="PTHR43172">
    <property type="entry name" value="ADENYLOSUCCINATE LYASE"/>
    <property type="match status" value="1"/>
</dbReference>
<dbReference type="Pfam" id="PF10397">
    <property type="entry name" value="ADSL_C"/>
    <property type="match status" value="1"/>
</dbReference>
<dbReference type="GO" id="GO:0070626">
    <property type="term" value="F:(S)-2-(5-amino-1-(5-phospho-D-ribosyl)imidazole-4-carboxamido) succinate lyase (fumarate-forming) activity"/>
    <property type="evidence" value="ECO:0007669"/>
    <property type="project" value="TreeGrafter"/>
</dbReference>
<dbReference type="PROSITE" id="PS00163">
    <property type="entry name" value="FUMARATE_LYASES"/>
    <property type="match status" value="1"/>
</dbReference>
<proteinExistence type="predicted"/>
<dbReference type="PRINTS" id="PR00149">
    <property type="entry name" value="FUMRATELYASE"/>
</dbReference>
<dbReference type="AlphaFoldDB" id="A0A3S3U8P6"/>
<dbReference type="PRINTS" id="PR00145">
    <property type="entry name" value="ARGSUCLYASE"/>
</dbReference>
<gene>
    <name evidence="3" type="ORF">H206_03307</name>
</gene>
<dbReference type="FunFam" id="1.20.200.10:FF:000014">
    <property type="entry name" value="3-carboxy-cis,cis-muconate cycloisomerase"/>
    <property type="match status" value="1"/>
</dbReference>
<accession>A0A3S3U8P6</accession>
<dbReference type="InterPro" id="IPR008948">
    <property type="entry name" value="L-Aspartase-like"/>
</dbReference>
<reference evidence="3 4" key="1">
    <citation type="submission" date="2017-01" db="EMBL/GenBank/DDBJ databases">
        <title>The cable genome- insights into the physiology and evolution of filamentous bacteria capable of sulfide oxidation via long distance electron transfer.</title>
        <authorList>
            <person name="Schreiber L."/>
            <person name="Bjerg J.T."/>
            <person name="Boggild A."/>
            <person name="Van De Vossenberg J."/>
            <person name="Meysman F."/>
            <person name="Nielsen L.P."/>
            <person name="Schramm A."/>
            <person name="Kjeldsen K.U."/>
        </authorList>
    </citation>
    <scope>NUCLEOTIDE SEQUENCE [LARGE SCALE GENOMIC DNA]</scope>
    <source>
        <strain evidence="3">MCF</strain>
    </source>
</reference>
<dbReference type="Proteomes" id="UP000287853">
    <property type="component" value="Unassembled WGS sequence"/>
</dbReference>
<dbReference type="Gene3D" id="1.10.40.30">
    <property type="entry name" value="Fumarase/aspartase (C-terminal domain)"/>
    <property type="match status" value="1"/>
</dbReference>
<dbReference type="InterPro" id="IPR022761">
    <property type="entry name" value="Fumarate_lyase_N"/>
</dbReference>
<dbReference type="GO" id="GO:0004018">
    <property type="term" value="F:N6-(1,2-dicarboxyethyl)AMP AMP-lyase (fumarate-forming) activity"/>
    <property type="evidence" value="ECO:0007669"/>
    <property type="project" value="TreeGrafter"/>
</dbReference>
<name>A0A3S3U8P6_9BACT</name>
<dbReference type="InterPro" id="IPR020557">
    <property type="entry name" value="Fumarate_lyase_CS"/>
</dbReference>
<dbReference type="SMART" id="SM00998">
    <property type="entry name" value="ADSL_C"/>
    <property type="match status" value="1"/>
</dbReference>
<feature type="domain" description="Adenylosuccinate lyase C-terminal" evidence="2">
    <location>
        <begin position="370"/>
        <end position="449"/>
    </location>
</feature>
<dbReference type="SUPFAM" id="SSF48557">
    <property type="entry name" value="L-aspartase-like"/>
    <property type="match status" value="1"/>
</dbReference>
<dbReference type="GO" id="GO:0044208">
    <property type="term" value="P:'de novo' AMP biosynthetic process"/>
    <property type="evidence" value="ECO:0007669"/>
    <property type="project" value="TreeGrafter"/>
</dbReference>
<dbReference type="GO" id="GO:0005829">
    <property type="term" value="C:cytosol"/>
    <property type="evidence" value="ECO:0007669"/>
    <property type="project" value="TreeGrafter"/>
</dbReference>
<sequence>MNTCTPNSHIVDSRFYSGGYTTVEARRIFCDLRRYQHWLDVEAALAQAQAELDIIPASAAENIRQNARICLLDLEGISKGLQLTNHSLMPLLEALCKVCDEEAGQFIHFGATTQDIQDTAQVLELRNVFSVVERDLHKIISLLIQRAKQYRDLVTIGRTHCQHALPMTMGLKMAGWLDEVWRNLERLEQVKERVLVSQLFGGVGTMDAFGEKALPLLELFSAKLGLAVPNVAWHASRDRFAEFLSLLAMISGSLARIADEIRCLARNEIHEMEEPFHMGKIGSSTMPHKRNPELCEQVVVLSKLVTSNVSLGYDGLICEHERDYRSVRLEWAALTDSSLYTCGLLALMKDILADMTVHEQRVRSNVLQAAPLISTEALMFFLGEAIGKQNAHTLVYEASMQTVETGKPVLDILMEHSDIATNFSREEIEQAIAPEKHVGMSRELTEQTITFVETRMQDRETPAEDAACCPLCTELEGCMCVVAR</sequence>
<organism evidence="3 4">
    <name type="scientific">Candidatus Electrothrix aarhusensis</name>
    <dbReference type="NCBI Taxonomy" id="1859131"/>
    <lineage>
        <taxon>Bacteria</taxon>
        <taxon>Pseudomonadati</taxon>
        <taxon>Thermodesulfobacteriota</taxon>
        <taxon>Desulfobulbia</taxon>
        <taxon>Desulfobulbales</taxon>
        <taxon>Desulfobulbaceae</taxon>
        <taxon>Candidatus Electrothrix</taxon>
    </lineage>
</organism>
<dbReference type="EC" id="4.3.2.2" evidence="3"/>
<keyword evidence="1 3" id="KW-0456">Lyase</keyword>
<comment type="caution">
    <text evidence="3">The sequence shown here is derived from an EMBL/GenBank/DDBJ whole genome shotgun (WGS) entry which is preliminary data.</text>
</comment>
<dbReference type="Gene3D" id="1.20.200.10">
    <property type="entry name" value="Fumarase/aspartase (Central domain)"/>
    <property type="match status" value="1"/>
</dbReference>
<dbReference type="Pfam" id="PF00206">
    <property type="entry name" value="Lyase_1"/>
    <property type="match status" value="1"/>
</dbReference>
<evidence type="ECO:0000259" key="2">
    <source>
        <dbReference type="SMART" id="SM00998"/>
    </source>
</evidence>
<keyword evidence="4" id="KW-1185">Reference proteome</keyword>
<dbReference type="InterPro" id="IPR000362">
    <property type="entry name" value="Fumarate_lyase_fam"/>
</dbReference>
<evidence type="ECO:0000256" key="1">
    <source>
        <dbReference type="ARBA" id="ARBA00023239"/>
    </source>
</evidence>
<protein>
    <submittedName>
        <fullName evidence="3">Adenylosuccinate lyase</fullName>
        <ecNumber evidence="3">4.3.2.2</ecNumber>
    </submittedName>
</protein>
<dbReference type="EMBL" id="MTKO01000090">
    <property type="protein sequence ID" value="RWX44715.1"/>
    <property type="molecule type" value="Genomic_DNA"/>
</dbReference>
<dbReference type="PANTHER" id="PTHR43172:SF1">
    <property type="entry name" value="ADENYLOSUCCINATE LYASE"/>
    <property type="match status" value="1"/>
</dbReference>
<evidence type="ECO:0000313" key="3">
    <source>
        <dbReference type="EMBL" id="RWX44715.1"/>
    </source>
</evidence>
<dbReference type="InterPro" id="IPR019468">
    <property type="entry name" value="AdenyloSucc_lyase_C"/>
</dbReference>
<dbReference type="CDD" id="cd01597">
    <property type="entry name" value="pCLME"/>
    <property type="match status" value="1"/>
</dbReference>